<keyword evidence="2" id="KW-0808">Transferase</keyword>
<reference evidence="16" key="1">
    <citation type="submission" date="2021-01" db="EMBL/GenBank/DDBJ databases">
        <title>Genome public.</title>
        <authorList>
            <person name="Liu C."/>
            <person name="Sun Q."/>
        </authorList>
    </citation>
    <scope>NUCLEOTIDE SEQUENCE [LARGE SCALE GENOMIC DNA]</scope>
    <source>
        <strain evidence="16">CGMCC 1.18722</strain>
    </source>
</reference>
<evidence type="ECO:0000256" key="10">
    <source>
        <dbReference type="ARBA" id="ARBA00039095"/>
    </source>
</evidence>
<evidence type="ECO:0000259" key="13">
    <source>
        <dbReference type="Pfam" id="PF07005"/>
    </source>
</evidence>
<comment type="function">
    <text evidence="9">Catalyzes the ATP-dependent phosphorylation of 3-oxo-tetronate to 3-oxo-tetronate 4-phosphate.</text>
</comment>
<organism evidence="15 16">
    <name type="scientific">Zobellella iuensis</name>
    <dbReference type="NCBI Taxonomy" id="2803811"/>
    <lineage>
        <taxon>Bacteria</taxon>
        <taxon>Pseudomonadati</taxon>
        <taxon>Pseudomonadota</taxon>
        <taxon>Gammaproteobacteria</taxon>
        <taxon>Aeromonadales</taxon>
        <taxon>Aeromonadaceae</taxon>
        <taxon>Zobellella</taxon>
    </lineage>
</organism>
<evidence type="ECO:0000256" key="5">
    <source>
        <dbReference type="ARBA" id="ARBA00022840"/>
    </source>
</evidence>
<gene>
    <name evidence="15" type="ORF">JKV55_03435</name>
</gene>
<evidence type="ECO:0000256" key="6">
    <source>
        <dbReference type="ARBA" id="ARBA00023277"/>
    </source>
</evidence>
<dbReference type="InterPro" id="IPR031475">
    <property type="entry name" value="NBD_C"/>
</dbReference>
<dbReference type="Proteomes" id="UP000638570">
    <property type="component" value="Unassembled WGS sequence"/>
</dbReference>
<name>A0ABS1QNF5_9GAMM</name>
<keyword evidence="4 15" id="KW-0418">Kinase</keyword>
<keyword evidence="6" id="KW-0119">Carbohydrate metabolism</keyword>
<evidence type="ECO:0000256" key="1">
    <source>
        <dbReference type="ARBA" id="ARBA00005715"/>
    </source>
</evidence>
<dbReference type="GO" id="GO:0016301">
    <property type="term" value="F:kinase activity"/>
    <property type="evidence" value="ECO:0007669"/>
    <property type="project" value="UniProtKB-KW"/>
</dbReference>
<evidence type="ECO:0000313" key="16">
    <source>
        <dbReference type="Proteomes" id="UP000638570"/>
    </source>
</evidence>
<evidence type="ECO:0000259" key="14">
    <source>
        <dbReference type="Pfam" id="PF17042"/>
    </source>
</evidence>
<dbReference type="Pfam" id="PF17042">
    <property type="entry name" value="NBD_C"/>
    <property type="match status" value="1"/>
</dbReference>
<dbReference type="InterPro" id="IPR050007">
    <property type="entry name" value="OtnK"/>
</dbReference>
<evidence type="ECO:0000256" key="9">
    <source>
        <dbReference type="ARBA" id="ARBA00037335"/>
    </source>
</evidence>
<comment type="caution">
    <text evidence="15">The sequence shown here is derived from an EMBL/GenBank/DDBJ whole genome shotgun (WGS) entry which is preliminary data.</text>
</comment>
<evidence type="ECO:0000256" key="3">
    <source>
        <dbReference type="ARBA" id="ARBA00022741"/>
    </source>
</evidence>
<evidence type="ECO:0000256" key="8">
    <source>
        <dbReference type="ARBA" id="ARBA00036346"/>
    </source>
</evidence>
<comment type="similarity">
    <text evidence="1">Belongs to the four-carbon acid sugar kinase family.</text>
</comment>
<sequence>MVNKPLLGCIADDFTGGTDLASTLVASGMRTLQVIGVPREPVPADIDAIVIALKTRTQPAGEAVADSLAALDWLKAAGCRQFFFKYCSTFDSTPEGNIGPVADALLAALECRFALACPAFPANQRTLYQGYLFVGELLLSESGMRHHPLTPMTDANLVRVLQRQTARSVGLVPWHTVSRGAPAIRAAFDQLEQAGHGYAIVDALDDGHLRAIGEAAAGHRLITGGSGVALGLAENFRRAGLLGDNRQAGALPGLEGPSAVLSGSCSLATNAQVEHWQRHRPSFQLDPLRLAEGRDLVAEALAWAAPLVAREPVLIYGSARPEQVRAAQEQLGAARAGELVEQALSRIAVGLRELGVSKLVVAGGETSGAVVKALEVRALRIGTLIDPGVPWTRTLGDRPLLLALKSGNFGSVDFFEKALGRVE</sequence>
<proteinExistence type="inferred from homology"/>
<dbReference type="InterPro" id="IPR042213">
    <property type="entry name" value="NBD_C_sf"/>
</dbReference>
<dbReference type="Gene3D" id="3.40.980.20">
    <property type="entry name" value="Four-carbon acid sugar kinase, nucleotide binding domain"/>
    <property type="match status" value="1"/>
</dbReference>
<dbReference type="InterPro" id="IPR010737">
    <property type="entry name" value="4-carb_acid_sugar_kinase_N"/>
</dbReference>
<evidence type="ECO:0000256" key="2">
    <source>
        <dbReference type="ARBA" id="ARBA00022679"/>
    </source>
</evidence>
<evidence type="ECO:0000256" key="11">
    <source>
        <dbReference type="ARBA" id="ARBA00039461"/>
    </source>
</evidence>
<comment type="catalytic activity">
    <reaction evidence="7">
        <text>3-dehydro-L-erythronate + ATP = 3-dehydro-4-O-phospho-L-erythronate + ADP + H(+)</text>
        <dbReference type="Rhea" id="RHEA:52552"/>
        <dbReference type="ChEBI" id="CHEBI:15378"/>
        <dbReference type="ChEBI" id="CHEBI:30616"/>
        <dbReference type="ChEBI" id="CHEBI:136592"/>
        <dbReference type="ChEBI" id="CHEBI:136670"/>
        <dbReference type="ChEBI" id="CHEBI:456216"/>
        <dbReference type="EC" id="2.7.1.217"/>
    </reaction>
</comment>
<accession>A0ABS1QNF5</accession>
<keyword evidence="16" id="KW-1185">Reference proteome</keyword>
<dbReference type="EC" id="2.7.1.217" evidence="10"/>
<dbReference type="EMBL" id="JAERTZ010000008">
    <property type="protein sequence ID" value="MBL1376388.1"/>
    <property type="molecule type" value="Genomic_DNA"/>
</dbReference>
<dbReference type="InterPro" id="IPR037051">
    <property type="entry name" value="4-carb_acid_sugar_kinase_N_sf"/>
</dbReference>
<evidence type="ECO:0000256" key="7">
    <source>
        <dbReference type="ARBA" id="ARBA00035898"/>
    </source>
</evidence>
<dbReference type="Pfam" id="PF07005">
    <property type="entry name" value="SBD_N"/>
    <property type="match status" value="1"/>
</dbReference>
<keyword evidence="5" id="KW-0067">ATP-binding</keyword>
<comment type="catalytic activity">
    <reaction evidence="8">
        <text>3-dehydro-D-erythronate + ATP = 3-dehydro-4-O-phospho-D-erythronate + ADP + H(+)</text>
        <dbReference type="Rhea" id="RHEA:52556"/>
        <dbReference type="ChEBI" id="CHEBI:15378"/>
        <dbReference type="ChEBI" id="CHEBI:30616"/>
        <dbReference type="ChEBI" id="CHEBI:57958"/>
        <dbReference type="ChEBI" id="CHEBI:136593"/>
        <dbReference type="ChEBI" id="CHEBI:456216"/>
        <dbReference type="EC" id="2.7.1.217"/>
    </reaction>
</comment>
<evidence type="ECO:0000256" key="12">
    <source>
        <dbReference type="ARBA" id="ARBA00041377"/>
    </source>
</evidence>
<feature type="domain" description="Four-carbon acid sugar kinase nucleotide binding" evidence="14">
    <location>
        <begin position="259"/>
        <end position="415"/>
    </location>
</feature>
<protein>
    <recommendedName>
        <fullName evidence="11">3-oxo-tetronate kinase</fullName>
        <ecNumber evidence="10">2.7.1.217</ecNumber>
    </recommendedName>
    <alternativeName>
        <fullName evidence="12">3-dehydrotetronate 4-kinase</fullName>
    </alternativeName>
</protein>
<evidence type="ECO:0000256" key="4">
    <source>
        <dbReference type="ARBA" id="ARBA00022777"/>
    </source>
</evidence>
<dbReference type="Gene3D" id="3.40.50.10840">
    <property type="entry name" value="Putative sugar-binding, N-terminal domain"/>
    <property type="match status" value="1"/>
</dbReference>
<dbReference type="SUPFAM" id="SSF142764">
    <property type="entry name" value="YgbK-like"/>
    <property type="match status" value="1"/>
</dbReference>
<keyword evidence="3" id="KW-0547">Nucleotide-binding</keyword>
<feature type="domain" description="Four-carbon acid sugar kinase N-terminal" evidence="13">
    <location>
        <begin position="7"/>
        <end position="231"/>
    </location>
</feature>
<dbReference type="NCBIfam" id="NF043035">
    <property type="entry name" value="OxoTetrKin"/>
    <property type="match status" value="1"/>
</dbReference>
<evidence type="ECO:0000313" key="15">
    <source>
        <dbReference type="EMBL" id="MBL1376388.1"/>
    </source>
</evidence>